<reference evidence="1 2" key="1">
    <citation type="submission" date="2019-01" db="EMBL/GenBank/DDBJ databases">
        <title>Draft genome sequence of Dictyobacter sp. Uno17.</title>
        <authorList>
            <person name="Wang C.M."/>
            <person name="Zheng Y."/>
            <person name="Sakai Y."/>
            <person name="Abe K."/>
            <person name="Yokota A."/>
            <person name="Yabe S."/>
        </authorList>
    </citation>
    <scope>NUCLEOTIDE SEQUENCE [LARGE SCALE GENOMIC DNA]</scope>
    <source>
        <strain evidence="1 2">Uno17</strain>
    </source>
</reference>
<dbReference type="Proteomes" id="UP000322530">
    <property type="component" value="Unassembled WGS sequence"/>
</dbReference>
<evidence type="ECO:0000313" key="1">
    <source>
        <dbReference type="EMBL" id="GCF11836.1"/>
    </source>
</evidence>
<dbReference type="EMBL" id="BIXY01000154">
    <property type="protein sequence ID" value="GCF11836.1"/>
    <property type="molecule type" value="Genomic_DNA"/>
</dbReference>
<dbReference type="RefSeq" id="WP_172632490.1">
    <property type="nucleotide sequence ID" value="NZ_BIXY01000154.1"/>
</dbReference>
<name>A0A5A5TL42_9CHLR</name>
<dbReference type="AlphaFoldDB" id="A0A5A5TL42"/>
<protein>
    <submittedName>
        <fullName evidence="1">Uncharacterized protein</fullName>
    </submittedName>
</protein>
<accession>A0A5A5TL42</accession>
<proteinExistence type="predicted"/>
<comment type="caution">
    <text evidence="1">The sequence shown here is derived from an EMBL/GenBank/DDBJ whole genome shotgun (WGS) entry which is preliminary data.</text>
</comment>
<organism evidence="1 2">
    <name type="scientific">Dictyobacter arantiisoli</name>
    <dbReference type="NCBI Taxonomy" id="2014874"/>
    <lineage>
        <taxon>Bacteria</taxon>
        <taxon>Bacillati</taxon>
        <taxon>Chloroflexota</taxon>
        <taxon>Ktedonobacteria</taxon>
        <taxon>Ktedonobacterales</taxon>
        <taxon>Dictyobacteraceae</taxon>
        <taxon>Dictyobacter</taxon>
    </lineage>
</organism>
<evidence type="ECO:0000313" key="2">
    <source>
        <dbReference type="Proteomes" id="UP000322530"/>
    </source>
</evidence>
<gene>
    <name evidence="1" type="ORF">KDI_54000</name>
</gene>
<sequence length="53" mass="6466">MSQKTIARLERLQQLNSNRQWINHDLYRLMYQEDLYIIAYERIKSKPGLKNGQ</sequence>
<keyword evidence="2" id="KW-1185">Reference proteome</keyword>